<name>E5EPK1_9CAUD</name>
<dbReference type="GeneID" id="9926501"/>
<dbReference type="KEGG" id="vg:9926501"/>
<dbReference type="EMBL" id="HM004124">
    <property type="protein sequence ID" value="ADG59967.1"/>
    <property type="molecule type" value="Genomic_DNA"/>
</dbReference>
<proteinExistence type="predicted"/>
<reference evidence="1 2" key="1">
    <citation type="journal article" date="2010" name="Virol. J.">
        <title>Genomes of the T4-related bacteriophages as windows on microbial genome evolution.</title>
        <authorList>
            <person name="Petrov V.M."/>
            <person name="Ratnayaka S."/>
            <person name="Nolan J.M."/>
            <person name="Miller E.S."/>
            <person name="Karam J.D."/>
        </authorList>
    </citation>
    <scope>NUCLEOTIDE SEQUENCE [LARGE SCALE GENOMIC DNA]</scope>
</reference>
<protein>
    <submittedName>
        <fullName evidence="1">Uncharacterized protein</fullName>
    </submittedName>
</protein>
<dbReference type="RefSeq" id="YP_004010204.1">
    <property type="nucleotide sequence ID" value="NC_014663.1"/>
</dbReference>
<evidence type="ECO:0000313" key="1">
    <source>
        <dbReference type="EMBL" id="ADG59967.1"/>
    </source>
</evidence>
<sequence>MPTNFFKRIFGWGPKQLKTPRQEVKQIPAPEIKLSDVDLFNHIWDAVEDTYNDVTSHCPNVGVIVGEWVGNIKVIRMTFQNRDVEIAYDTSSGSPISMRRLFSAAGETPRLFGMDYRQVLELIYRKMMCNLIVSVPTSAGILAKKYGLVNIWHRVAYISPCNTKAYVLHDGVVTQFKALPERNLTHIIDRRIVERGRRVPGQRASGNEIFCTALLKYIRTEEDFSQWRRVDSLRSEWMQYFEEDKLLSRVKRDEELKKHVDRIIEMQHKQSDLALKHNAIPVAPIKNFKTYSAFCKYIEVSSAYEAYEVENYLRHIGAYSGE</sequence>
<keyword evidence="2" id="KW-1185">Reference proteome</keyword>
<organism evidence="1 2">
    <name type="scientific">Acinetobacter phage Acj9</name>
    <dbReference type="NCBI Taxonomy" id="760939"/>
    <lineage>
        <taxon>Viruses</taxon>
        <taxon>Duplodnaviria</taxon>
        <taxon>Heunggongvirae</taxon>
        <taxon>Uroviricota</taxon>
        <taxon>Caudoviricetes</taxon>
        <taxon>Pantevenvirales</taxon>
        <taxon>Straboviridae</taxon>
        <taxon>Twarogvirinae</taxon>
        <taxon>Acajnonavirus</taxon>
        <taxon>Acajnonavirus acj9</taxon>
    </lineage>
</organism>
<accession>E5EPK1</accession>
<dbReference type="Proteomes" id="UP000008731">
    <property type="component" value="Segment"/>
</dbReference>
<gene>
    <name evidence="1" type="ORF">Acj9p067</name>
</gene>
<evidence type="ECO:0000313" key="2">
    <source>
        <dbReference type="Proteomes" id="UP000008731"/>
    </source>
</evidence>